<feature type="compositionally biased region" description="Low complexity" evidence="1">
    <location>
        <begin position="128"/>
        <end position="159"/>
    </location>
</feature>
<evidence type="ECO:0000256" key="1">
    <source>
        <dbReference type="SAM" id="MobiDB-lite"/>
    </source>
</evidence>
<dbReference type="InterPro" id="IPR018247">
    <property type="entry name" value="EF_Hand_1_Ca_BS"/>
</dbReference>
<dbReference type="EMBL" id="CP038228">
    <property type="protein sequence ID" value="QDI03875.1"/>
    <property type="molecule type" value="Genomic_DNA"/>
</dbReference>
<keyword evidence="3" id="KW-1185">Reference proteome</keyword>
<reference evidence="2 3" key="1">
    <citation type="submission" date="2019-03" db="EMBL/GenBank/DDBJ databases">
        <title>Tal1 in Xanthomonas translucens pv. cerealis Contributes to Virulence in Bacterial Leaf Streak of Wheat.</title>
        <authorList>
            <person name="Shah S.M.A."/>
            <person name="Haq F."/>
            <person name="Ma W."/>
            <person name="Xu X."/>
            <person name="Wang S."/>
            <person name="Xu Z."/>
            <person name="Zou L."/>
            <person name="Zhu B."/>
            <person name="Chen G."/>
        </authorList>
    </citation>
    <scope>NUCLEOTIDE SEQUENCE [LARGE SCALE GENOMIC DNA]</scope>
    <source>
        <strain evidence="2 3">01</strain>
    </source>
</reference>
<name>A0A514ED12_9XANT</name>
<organism evidence="2 3">
    <name type="scientific">Xanthomonas cerealis pv. cerealis</name>
    <dbReference type="NCBI Taxonomy" id="152263"/>
    <lineage>
        <taxon>Bacteria</taxon>
        <taxon>Pseudomonadati</taxon>
        <taxon>Pseudomonadota</taxon>
        <taxon>Gammaproteobacteria</taxon>
        <taxon>Lysobacterales</taxon>
        <taxon>Lysobacteraceae</taxon>
        <taxon>Xanthomonas</taxon>
        <taxon>Xanthomonas translucens group</taxon>
        <taxon>Xanthomonas cerealis</taxon>
    </lineage>
</organism>
<dbReference type="Proteomes" id="UP000319349">
    <property type="component" value="Chromosome"/>
</dbReference>
<feature type="region of interest" description="Disordered" evidence="1">
    <location>
        <begin position="126"/>
        <end position="160"/>
    </location>
</feature>
<dbReference type="RefSeq" id="WP_142742313.1">
    <property type="nucleotide sequence ID" value="NZ_CP038228.1"/>
</dbReference>
<gene>
    <name evidence="2" type="ORF">E4A48_09355</name>
</gene>
<accession>A0A514ED12</accession>
<sequence>MADTEQKKLAQISKLVYPFQKSAEAGKAGAKPTDIDDPQVYFDALSNAQDGFYPIGANGQWHGGIHFDTQTGNTLAQEDGIRCIGDGEVVAYRIDSKYPNVDFSAGKATYSRGFVLVRHCLELPPAPKQTAQPAPAGPGAANTAPSTPQPAAQPAATPDQKAKEPSLIFYSVYLHLLDWAGYQADPKKPRPAFWKSVAYVVGDKAKDRDRASNPSIPEAGVGLNLRDAQHQKVGYAPRGAKLRLGAENPNKKGYFVISEVVSGQTVPADAKGLYAYKAELTAAGAEPDRQDAVYVLPTPAPIKAGDLIGYLGHYQRFADLEPLAATGPAQNGVRPLVQLDVFTAEDLKTFIAKSRERAKLLDAKQKTLLKIDVGAKLVLPSEPDQQIGTEEAAAVVPGGKDGAWVQVRKGTLQIMDKGSLSGFNSTTHAYGGGQILHRVLGASDSDSITEAAYNALKTKEEKDKYPRRQVLVPSGPPVWVQKALMGADTSVAGRSLKAWSTFPLQASQANGPEAGFIRVAAIKKLKKVATEADGTRWWEVDVGKIDGNSGVGWAREKDHAKVTLCSPWEWPGFEFIEADGTTPEALYARHVVATKQAKPDEQAALEAKAQAATGGPLFSRVCDAIDLDDDRHLTPAELRKALKQPWLAEAISRLVFHHTSEWGTPRAQWNAIDGDIPESRKADWDKEKNRIESLQWWSDVKTTPALPGDAKVYAFHPIGLIANFPGSSGCACGCCLGEIFASARYGKQYGPVYWGKLKLADFMGWDALITSGSVTATERDILVAMSENEGNMDAIQSYDSEVLTAGAMQKTVNPQGAGELPIQVYEFQQEHPALYQSLFADCGWEVKDEGGKKYLYYDGKTGSELKQILREGFDQAAFESKKKISSKPLATIANAIVTDEYKAKQAKDFVKRLRTANSLAPAGYATHKISDYIRSNLGKAVVLDHHVNRPGYVERDFGAALDTFFSRNPTVSRDPGTWATQHSSHESSILDIYGNSRVMTDASARYSSLKAKL</sequence>
<protein>
    <submittedName>
        <fullName evidence="2">Calcium-binding protein</fullName>
    </submittedName>
</protein>
<dbReference type="PROSITE" id="PS00018">
    <property type="entry name" value="EF_HAND_1"/>
    <property type="match status" value="1"/>
</dbReference>
<dbReference type="AlphaFoldDB" id="A0A514ED12"/>
<evidence type="ECO:0000313" key="2">
    <source>
        <dbReference type="EMBL" id="QDI03875.1"/>
    </source>
</evidence>
<proteinExistence type="predicted"/>
<evidence type="ECO:0000313" key="3">
    <source>
        <dbReference type="Proteomes" id="UP000319349"/>
    </source>
</evidence>